<name>A0AAN9S9F7_PSOTE</name>
<reference evidence="1 2" key="1">
    <citation type="submission" date="2024-01" db="EMBL/GenBank/DDBJ databases">
        <title>The genomes of 5 underutilized Papilionoideae crops provide insights into root nodulation and disease resistanc.</title>
        <authorList>
            <person name="Jiang F."/>
        </authorList>
    </citation>
    <scope>NUCLEOTIDE SEQUENCE [LARGE SCALE GENOMIC DNA]</scope>
    <source>
        <strain evidence="1">DUOXIRENSHENG_FW03</strain>
        <tissue evidence="1">Leaves</tissue>
    </source>
</reference>
<evidence type="ECO:0000313" key="1">
    <source>
        <dbReference type="EMBL" id="KAK7391766.1"/>
    </source>
</evidence>
<dbReference type="EMBL" id="JAYMYS010000005">
    <property type="protein sequence ID" value="KAK7391766.1"/>
    <property type="molecule type" value="Genomic_DNA"/>
</dbReference>
<proteinExistence type="predicted"/>
<comment type="caution">
    <text evidence="1">The sequence shown here is derived from an EMBL/GenBank/DDBJ whole genome shotgun (WGS) entry which is preliminary data.</text>
</comment>
<gene>
    <name evidence="1" type="ORF">VNO78_20187</name>
</gene>
<dbReference type="Proteomes" id="UP001386955">
    <property type="component" value="Unassembled WGS sequence"/>
</dbReference>
<dbReference type="AlphaFoldDB" id="A0AAN9S9F7"/>
<organism evidence="1 2">
    <name type="scientific">Psophocarpus tetragonolobus</name>
    <name type="common">Winged bean</name>
    <name type="synonym">Dolichos tetragonolobus</name>
    <dbReference type="NCBI Taxonomy" id="3891"/>
    <lineage>
        <taxon>Eukaryota</taxon>
        <taxon>Viridiplantae</taxon>
        <taxon>Streptophyta</taxon>
        <taxon>Embryophyta</taxon>
        <taxon>Tracheophyta</taxon>
        <taxon>Spermatophyta</taxon>
        <taxon>Magnoliopsida</taxon>
        <taxon>eudicotyledons</taxon>
        <taxon>Gunneridae</taxon>
        <taxon>Pentapetalae</taxon>
        <taxon>rosids</taxon>
        <taxon>fabids</taxon>
        <taxon>Fabales</taxon>
        <taxon>Fabaceae</taxon>
        <taxon>Papilionoideae</taxon>
        <taxon>50 kb inversion clade</taxon>
        <taxon>NPAAA clade</taxon>
        <taxon>indigoferoid/millettioid clade</taxon>
        <taxon>Phaseoleae</taxon>
        <taxon>Psophocarpus</taxon>
    </lineage>
</organism>
<protein>
    <submittedName>
        <fullName evidence="1">Uncharacterized protein</fullName>
    </submittedName>
</protein>
<keyword evidence="2" id="KW-1185">Reference proteome</keyword>
<evidence type="ECO:0000313" key="2">
    <source>
        <dbReference type="Proteomes" id="UP001386955"/>
    </source>
</evidence>
<accession>A0AAN9S9F7</accession>
<sequence>MLGSGQLQTCMVQLQADKPVSRHEMAPLGLQLPSSAPSLLENREAFPFDNNVTFVAFTFISIALSLFFQNEKFHFTYHRDYTCYGSLDRLGNDEAFTVLGVQELWPKSLISAMRMKSYSNNTKSNLGVFYIGCFHNIYGPTGNMKAGYPVVVDSIAYATEYGIVGSLFLSNTVDK</sequence>